<keyword evidence="2" id="KW-1185">Reference proteome</keyword>
<dbReference type="HOGENOM" id="CLU_1238732_0_0_0"/>
<protein>
    <recommendedName>
        <fullName evidence="3">TonB-dependent receptor</fullName>
    </recommendedName>
</protein>
<dbReference type="InParanoid" id="W0RG23"/>
<sequence length="223" mass="24269">MVFRRIYFAQVQAVQSVTSEGGETRSSPMWEGVVDRTGRNWGFHYNVIGIGPRFQTDNGFVPRTGYVQPSFSNRFTVYGRPGGLFERYNVFATTAGLWRYADFFAGRSVLEDRVSASNQITLRGGWSVNVNPTLASFAFDPASYGGLFVNRNANDAGIVPFVPSARIATLTSAYSISTPQFRRFFASVGGSIGNDVDFAETSRARGGATTTPRSTCARATGCA</sequence>
<accession>W0RG23</accession>
<gene>
    <name evidence="1" type="ORF">J421_2184</name>
</gene>
<evidence type="ECO:0000313" key="2">
    <source>
        <dbReference type="Proteomes" id="UP000019151"/>
    </source>
</evidence>
<dbReference type="Proteomes" id="UP000019151">
    <property type="component" value="Chromosome"/>
</dbReference>
<organism evidence="1 2">
    <name type="scientific">Gemmatirosa kalamazoonensis</name>
    <dbReference type="NCBI Taxonomy" id="861299"/>
    <lineage>
        <taxon>Bacteria</taxon>
        <taxon>Pseudomonadati</taxon>
        <taxon>Gemmatimonadota</taxon>
        <taxon>Gemmatimonadia</taxon>
        <taxon>Gemmatimonadales</taxon>
        <taxon>Gemmatimonadaceae</taxon>
        <taxon>Gemmatirosa</taxon>
    </lineage>
</organism>
<dbReference type="EMBL" id="CP007128">
    <property type="protein sequence ID" value="AHG89721.1"/>
    <property type="molecule type" value="Genomic_DNA"/>
</dbReference>
<evidence type="ECO:0008006" key="3">
    <source>
        <dbReference type="Google" id="ProtNLM"/>
    </source>
</evidence>
<name>W0RG23_9BACT</name>
<evidence type="ECO:0000313" key="1">
    <source>
        <dbReference type="EMBL" id="AHG89721.1"/>
    </source>
</evidence>
<dbReference type="AlphaFoldDB" id="W0RG23"/>
<proteinExistence type="predicted"/>
<dbReference type="KEGG" id="gba:J421_2184"/>
<dbReference type="STRING" id="861299.J421_2184"/>
<reference evidence="1 2" key="1">
    <citation type="journal article" date="2014" name="Genome Announc.">
        <title>Genome Sequence and Methylome of Soil Bacterium Gemmatirosa kalamazoonensis KBS708T, a Member of the Rarely Cultivated Gemmatimonadetes Phylum.</title>
        <authorList>
            <person name="Debruyn J.M."/>
            <person name="Radosevich M."/>
            <person name="Wommack K.E."/>
            <person name="Polson S.W."/>
            <person name="Hauser L.J."/>
            <person name="Fawaz M.N."/>
            <person name="Korlach J."/>
            <person name="Tsai Y.C."/>
        </authorList>
    </citation>
    <scope>NUCLEOTIDE SEQUENCE [LARGE SCALE GENOMIC DNA]</scope>
    <source>
        <strain evidence="1 2">KBS708</strain>
    </source>
</reference>